<feature type="transmembrane region" description="Helical" evidence="1">
    <location>
        <begin position="105"/>
        <end position="125"/>
    </location>
</feature>
<dbReference type="Pfam" id="PF07099">
    <property type="entry name" value="DUF1361"/>
    <property type="match status" value="1"/>
</dbReference>
<sequence>MYVSDKTCNGIRLYYFALLAILYLVFYQKSVYFLFFTNTILAYIPIDLSFLAMHSKSKYIIGGAFCIWLVFLPNTFYLMTDLFHISLMNPYDAQTMLVSKDLMNWLKLCLILLAVIPSTLLGCWSIDKMARLLVEKLFVGVYPTLMVACLLFVNAMGLYFGRFIRLNSVDLLFQHRQTMAKITAAFNDLDRQSAAIIMLLYLFSCALMLAFRLITQLIRNDKESEETNEYLDRRRQ</sequence>
<keyword evidence="3" id="KW-1185">Reference proteome</keyword>
<feature type="transmembrane region" description="Helical" evidence="1">
    <location>
        <begin position="12"/>
        <end position="27"/>
    </location>
</feature>
<gene>
    <name evidence="2" type="ORF">A5886_002612</name>
</gene>
<dbReference type="STRING" id="1834191.A5886_002612"/>
<dbReference type="EMBL" id="NGKU01000001">
    <property type="protein sequence ID" value="OTN77512.1"/>
    <property type="molecule type" value="Genomic_DNA"/>
</dbReference>
<evidence type="ECO:0000313" key="2">
    <source>
        <dbReference type="EMBL" id="OTN77512.1"/>
    </source>
</evidence>
<proteinExistence type="predicted"/>
<dbReference type="InterPro" id="IPR009793">
    <property type="entry name" value="DUF1361"/>
</dbReference>
<evidence type="ECO:0000256" key="1">
    <source>
        <dbReference type="SAM" id="Phobius"/>
    </source>
</evidence>
<comment type="caution">
    <text evidence="2">The sequence shown here is derived from an EMBL/GenBank/DDBJ whole genome shotgun (WGS) entry which is preliminary data.</text>
</comment>
<feature type="transmembrane region" description="Helical" evidence="1">
    <location>
        <begin position="59"/>
        <end position="79"/>
    </location>
</feature>
<evidence type="ECO:0000313" key="3">
    <source>
        <dbReference type="Proteomes" id="UP000195043"/>
    </source>
</evidence>
<reference evidence="2 3" key="1">
    <citation type="submission" date="2017-05" db="EMBL/GenBank/DDBJ databases">
        <title>The Genome Sequence of Enterococcus sp. 8G7_MSG3316.</title>
        <authorList>
            <consortium name="The Broad Institute Genomics Platform"/>
            <consortium name="The Broad Institute Genomic Center for Infectious Diseases"/>
            <person name="Earl A."/>
            <person name="Manson A."/>
            <person name="Schwartman J."/>
            <person name="Gilmore M."/>
            <person name="Abouelleil A."/>
            <person name="Cao P."/>
            <person name="Chapman S."/>
            <person name="Cusick C."/>
            <person name="Shea T."/>
            <person name="Young S."/>
            <person name="Neafsey D."/>
            <person name="Nusbaum C."/>
            <person name="Birren B."/>
        </authorList>
    </citation>
    <scope>NUCLEOTIDE SEQUENCE [LARGE SCALE GENOMIC DNA]</scope>
    <source>
        <strain evidence="2 3">8G7_MSG3316</strain>
    </source>
</reference>
<evidence type="ECO:0008006" key="4">
    <source>
        <dbReference type="Google" id="ProtNLM"/>
    </source>
</evidence>
<organism evidence="2 3">
    <name type="scientific">Candidatus Enterococcus testudinis</name>
    <dbReference type="NCBI Taxonomy" id="1834191"/>
    <lineage>
        <taxon>Bacteria</taxon>
        <taxon>Bacillati</taxon>
        <taxon>Bacillota</taxon>
        <taxon>Bacilli</taxon>
        <taxon>Lactobacillales</taxon>
        <taxon>Enterococcaceae</taxon>
        <taxon>Enterococcus</taxon>
    </lineage>
</organism>
<keyword evidence="1" id="KW-0472">Membrane</keyword>
<dbReference type="AlphaFoldDB" id="A0A242A989"/>
<dbReference type="OrthoDB" id="4540541at2"/>
<feature type="transmembrane region" description="Helical" evidence="1">
    <location>
        <begin position="137"/>
        <end position="160"/>
    </location>
</feature>
<feature type="transmembrane region" description="Helical" evidence="1">
    <location>
        <begin position="33"/>
        <end position="52"/>
    </location>
</feature>
<feature type="transmembrane region" description="Helical" evidence="1">
    <location>
        <begin position="194"/>
        <end position="214"/>
    </location>
</feature>
<accession>A0A242A989</accession>
<keyword evidence="1" id="KW-0812">Transmembrane</keyword>
<keyword evidence="1" id="KW-1133">Transmembrane helix</keyword>
<name>A0A242A989_9ENTE</name>
<dbReference type="Proteomes" id="UP000195043">
    <property type="component" value="Unassembled WGS sequence"/>
</dbReference>
<protein>
    <recommendedName>
        <fullName evidence="4">DUF1361 domain-containing protein</fullName>
    </recommendedName>
</protein>